<dbReference type="GO" id="GO:0005829">
    <property type="term" value="C:cytosol"/>
    <property type="evidence" value="ECO:0007669"/>
    <property type="project" value="TreeGrafter"/>
</dbReference>
<evidence type="ECO:0000256" key="3">
    <source>
        <dbReference type="ARBA" id="ARBA00022985"/>
    </source>
</evidence>
<dbReference type="EC" id="2.7.7.38" evidence="4"/>
<dbReference type="PANTHER" id="PTHR42866:SF2">
    <property type="entry name" value="3-DEOXY-MANNO-OCTULOSONATE CYTIDYLYLTRANSFERASE, MITOCHONDRIAL"/>
    <property type="match status" value="1"/>
</dbReference>
<organism evidence="4 5">
    <name type="scientific">SAR86 cluster bacterium SAR86A</name>
    <dbReference type="NCBI Taxonomy" id="1123866"/>
    <lineage>
        <taxon>Bacteria</taxon>
        <taxon>Pseudomonadati</taxon>
        <taxon>Pseudomonadota</taxon>
        <taxon>Gammaproteobacteria</taxon>
        <taxon>SAR86 cluster</taxon>
    </lineage>
</organism>
<dbReference type="InterPro" id="IPR029044">
    <property type="entry name" value="Nucleotide-diphossugar_trans"/>
</dbReference>
<evidence type="ECO:0000256" key="2">
    <source>
        <dbReference type="ARBA" id="ARBA00022695"/>
    </source>
</evidence>
<dbReference type="NCBIfam" id="TIGR00466">
    <property type="entry name" value="kdsB"/>
    <property type="match status" value="1"/>
</dbReference>
<protein>
    <submittedName>
        <fullName evidence="4">3-deoxy-D-manno-octulosonate cytidylyltransferase</fullName>
        <ecNumber evidence="4">2.7.7.38</ecNumber>
    </submittedName>
</protein>
<evidence type="ECO:0000313" key="5">
    <source>
        <dbReference type="Proteomes" id="UP000010305"/>
    </source>
</evidence>
<dbReference type="InterPro" id="IPR004528">
    <property type="entry name" value="KdsB"/>
</dbReference>
<gene>
    <name evidence="4" type="primary">kdsB</name>
    <name evidence="4" type="ORF">NT01SARS_0452</name>
</gene>
<accession>J4V010</accession>
<dbReference type="GO" id="GO:0008690">
    <property type="term" value="F:3-deoxy-manno-octulosonate cytidylyltransferase activity"/>
    <property type="evidence" value="ECO:0007669"/>
    <property type="project" value="UniProtKB-EC"/>
</dbReference>
<keyword evidence="2 4" id="KW-0548">Nucleotidyltransferase</keyword>
<keyword evidence="3" id="KW-0448">Lipopolysaccharide biosynthesis</keyword>
<dbReference type="AlphaFoldDB" id="J4V010"/>
<dbReference type="NCBIfam" id="NF003952">
    <property type="entry name" value="PRK05450.1-5"/>
    <property type="match status" value="1"/>
</dbReference>
<sequence length="241" mass="27533">MSDIFILIPSRIGSTRLENKPLQNIEGKSLIQRVFENALSITSNVYVATDSNKIKDNLSNVTNNIIMTSSEHISGTDRVYEASTKLNLKDSDLIINLQGDEPFLPKDAVMKMINDYKKNDCDVITLSSDIHSKNDLLDENCVKVQINKDSYANDFYRISDGNNLKKHIGIYGYSLKVLRKIINFDPSERELTKKLEQLRFLDNGLNIYVSYYDKNIPHGIDTQEDLINARKHIKDATKRES</sequence>
<dbReference type="EMBL" id="JH611156">
    <property type="protein sequence ID" value="EJP71967.1"/>
    <property type="molecule type" value="Genomic_DNA"/>
</dbReference>
<dbReference type="HOGENOM" id="CLU_065038_0_1_6"/>
<name>J4V010_9GAMM</name>
<dbReference type="Pfam" id="PF02348">
    <property type="entry name" value="CTP_transf_3"/>
    <property type="match status" value="1"/>
</dbReference>
<dbReference type="STRING" id="1123866.NT01SARS_0452"/>
<dbReference type="SUPFAM" id="SSF53448">
    <property type="entry name" value="Nucleotide-diphospho-sugar transferases"/>
    <property type="match status" value="1"/>
</dbReference>
<reference evidence="4 5" key="1">
    <citation type="journal article" date="2012" name="ISME J.">
        <title>Genomic insights to SAR86, an abundant and uncultivated marine bacterial lineage.</title>
        <authorList>
            <person name="Dupont C.L."/>
            <person name="Rusch D.B."/>
            <person name="Yooseph S."/>
            <person name="Lombardo M.J."/>
            <person name="Richter R.A."/>
            <person name="Valas R."/>
            <person name="Novotny M."/>
            <person name="Yee-Greenbaum J."/>
            <person name="Selengut J.D."/>
            <person name="Haft D.H."/>
            <person name="Halpern A.L."/>
            <person name="Lasken R.S."/>
            <person name="Nealson K."/>
            <person name="Friedman R."/>
            <person name="Venter J.C."/>
        </authorList>
    </citation>
    <scope>NUCLEOTIDE SEQUENCE [LARGE SCALE GENOMIC DNA]</scope>
</reference>
<dbReference type="Proteomes" id="UP000010305">
    <property type="component" value="Unassembled WGS sequence"/>
</dbReference>
<dbReference type="PANTHER" id="PTHR42866">
    <property type="entry name" value="3-DEOXY-MANNO-OCTULOSONATE CYTIDYLYLTRANSFERASE"/>
    <property type="match status" value="1"/>
</dbReference>
<dbReference type="GO" id="GO:0009103">
    <property type="term" value="P:lipopolysaccharide biosynthetic process"/>
    <property type="evidence" value="ECO:0007669"/>
    <property type="project" value="UniProtKB-KW"/>
</dbReference>
<evidence type="ECO:0000256" key="1">
    <source>
        <dbReference type="ARBA" id="ARBA00022679"/>
    </source>
</evidence>
<proteinExistence type="predicted"/>
<dbReference type="Gene3D" id="3.90.550.10">
    <property type="entry name" value="Spore Coat Polysaccharide Biosynthesis Protein SpsA, Chain A"/>
    <property type="match status" value="1"/>
</dbReference>
<dbReference type="InterPro" id="IPR003329">
    <property type="entry name" value="Cytidylyl_trans"/>
</dbReference>
<keyword evidence="1 4" id="KW-0808">Transferase</keyword>
<evidence type="ECO:0000313" key="4">
    <source>
        <dbReference type="EMBL" id="EJP71967.1"/>
    </source>
</evidence>